<reference evidence="6" key="1">
    <citation type="submission" date="2020-12" db="EMBL/GenBank/DDBJ databases">
        <authorList>
            <person name="Iha C."/>
        </authorList>
    </citation>
    <scope>NUCLEOTIDE SEQUENCE</scope>
</reference>
<keyword evidence="2 5" id="KW-0808">Transferase</keyword>
<proteinExistence type="inferred from homology"/>
<evidence type="ECO:0000256" key="2">
    <source>
        <dbReference type="ARBA" id="ARBA00022679"/>
    </source>
</evidence>
<comment type="caution">
    <text evidence="6">The sequence shown here is derived from an EMBL/GenBank/DDBJ whole genome shotgun (WGS) entry which is preliminary data.</text>
</comment>
<name>A0A8S1JFF8_9CHLO</name>
<dbReference type="NCBIfam" id="TIGR01983">
    <property type="entry name" value="UbiG"/>
    <property type="match status" value="1"/>
</dbReference>
<comment type="catalytic activity">
    <reaction evidence="5">
        <text>a 3,4-dihydroxy-5-(all-trans-polyprenyl)benzoate + S-adenosyl-L-methionine = a 4-hydroxy-3-methoxy-5-(all-trans-polyprenyl)benzoate + S-adenosyl-L-homocysteine + H(+)</text>
        <dbReference type="Rhea" id="RHEA:44452"/>
        <dbReference type="Rhea" id="RHEA-COMP:10930"/>
        <dbReference type="Rhea" id="RHEA-COMP:10931"/>
        <dbReference type="ChEBI" id="CHEBI:15378"/>
        <dbReference type="ChEBI" id="CHEBI:57856"/>
        <dbReference type="ChEBI" id="CHEBI:59789"/>
        <dbReference type="ChEBI" id="CHEBI:64694"/>
        <dbReference type="ChEBI" id="CHEBI:84443"/>
        <dbReference type="EC" id="2.1.1.114"/>
    </reaction>
</comment>
<feature type="binding site" evidence="5">
    <location>
        <position position="194"/>
    </location>
    <ligand>
        <name>Mg(2+)</name>
        <dbReference type="ChEBI" id="CHEBI:18420"/>
    </ligand>
</feature>
<keyword evidence="7" id="KW-1185">Reference proteome</keyword>
<feature type="binding site" evidence="5">
    <location>
        <position position="193"/>
    </location>
    <ligand>
        <name>S-adenosyl-L-methionine</name>
        <dbReference type="ChEBI" id="CHEBI:59789"/>
    </ligand>
</feature>
<dbReference type="EC" id="2.1.1.-" evidence="5"/>
<evidence type="ECO:0000256" key="1">
    <source>
        <dbReference type="ARBA" id="ARBA00022603"/>
    </source>
</evidence>
<feature type="binding site" evidence="5">
    <location>
        <position position="126"/>
    </location>
    <ligand>
        <name>S-adenosyl-L-methionine</name>
        <dbReference type="ChEBI" id="CHEBI:59789"/>
    </ligand>
</feature>
<feature type="binding site" evidence="5">
    <location>
        <position position="147"/>
    </location>
    <ligand>
        <name>S-adenosyl-L-methionine</name>
        <dbReference type="ChEBI" id="CHEBI:59789"/>
    </ligand>
</feature>
<dbReference type="OrthoDB" id="3265906at2759"/>
<accession>A0A8S1JFF8</accession>
<keyword evidence="1 5" id="KW-0489">Methyltransferase</keyword>
<dbReference type="EC" id="2.1.1.64" evidence="5"/>
<dbReference type="GO" id="GO:0046872">
    <property type="term" value="F:metal ion binding"/>
    <property type="evidence" value="ECO:0007669"/>
    <property type="project" value="UniProtKB-KW"/>
</dbReference>
<feature type="binding site" evidence="5">
    <location>
        <position position="198"/>
    </location>
    <ligand>
        <name>Mg(2+)</name>
        <dbReference type="ChEBI" id="CHEBI:18420"/>
    </ligand>
</feature>
<gene>
    <name evidence="5" type="primary">COQ3</name>
    <name evidence="6" type="ORF">OSTQU699_LOCUS10493</name>
</gene>
<keyword evidence="5" id="KW-0460">Magnesium</keyword>
<dbReference type="CDD" id="cd02440">
    <property type="entry name" value="AdoMet_MTases"/>
    <property type="match status" value="1"/>
</dbReference>
<sequence>MSRWSARALSRLAVGLQWESRGVWTPVGSAILGGPCSPAAPFTSLRSFSADPQTGSRPSGGFVNQREVEKFQKMAGQWWDPSGPLGPLHDLNPTRCKFIREALCWHYARDPYHPQPLSGISILDVGCGGGLLSEPLARMGATVTGIDVVADAVEAAKIHAAGDAAISSRLKFRAVSVDDLQTEGAKFDVVIASEVIEHVKHPKDFISTLSGLLPEQGMLIMSTLNRTLRSYCLAIVGAEYMLGMVPRGTHDWAKFITPQELIMATEDTPLQVAQLSGMVLDPLRGRWSLQQDTSVNYIAAFVHGSIAEHMKVQAV</sequence>
<dbReference type="SUPFAM" id="SSF53335">
    <property type="entry name" value="S-adenosyl-L-methionine-dependent methyltransferases"/>
    <property type="match status" value="1"/>
</dbReference>
<dbReference type="PANTHER" id="PTHR43464">
    <property type="entry name" value="METHYLTRANSFERASE"/>
    <property type="match status" value="1"/>
</dbReference>
<evidence type="ECO:0000256" key="5">
    <source>
        <dbReference type="HAMAP-Rule" id="MF_03190"/>
    </source>
</evidence>
<dbReference type="Pfam" id="PF13489">
    <property type="entry name" value="Methyltransf_23"/>
    <property type="match status" value="1"/>
</dbReference>
<comment type="function">
    <text evidence="5">O-methyltransferase required for two non-consecutive steps during ubiquinone biosynthesis. Catalyzes the 2 O-methylation of 3,4-dihydroxy-5-(all-trans-polyprenyl)benzoic acid into 4-hydroxy-3-methoxy-5-(all-trans-polyprenyl)benzoic acid. Also catalyzes the last step of ubiquinone biosynthesis by mediating methylation of 3-demethylubiquinone into ubiquinone. Also able to mediate the methylation of 3-demethylubiquinol into ubiquinol.</text>
</comment>
<feature type="binding site" evidence="5">
    <location>
        <position position="95"/>
    </location>
    <ligand>
        <name>S-adenosyl-L-methionine</name>
        <dbReference type="ChEBI" id="CHEBI:59789"/>
    </ligand>
</feature>
<keyword evidence="5" id="KW-0472">Membrane</keyword>
<dbReference type="GO" id="GO:0032259">
    <property type="term" value="P:methylation"/>
    <property type="evidence" value="ECO:0007669"/>
    <property type="project" value="UniProtKB-KW"/>
</dbReference>
<dbReference type="InterPro" id="IPR029063">
    <property type="entry name" value="SAM-dependent_MTases_sf"/>
</dbReference>
<dbReference type="InterPro" id="IPR010233">
    <property type="entry name" value="UbiG_MeTrfase"/>
</dbReference>
<dbReference type="GO" id="GO:0061542">
    <property type="term" value="F:3-demethylubiquinol 3-O-methyltransferase activity"/>
    <property type="evidence" value="ECO:0007669"/>
    <property type="project" value="UniProtKB-UniRule"/>
</dbReference>
<comment type="subcellular location">
    <subcellularLocation>
        <location evidence="5">Mitochondrion inner membrane</location>
        <topology evidence="5">Peripheral membrane protein</topology>
        <orientation evidence="5">Matrix side</orientation>
    </subcellularLocation>
</comment>
<evidence type="ECO:0000256" key="4">
    <source>
        <dbReference type="ARBA" id="ARBA00022691"/>
    </source>
</evidence>
<dbReference type="HAMAP" id="MF_00472">
    <property type="entry name" value="UbiG"/>
    <property type="match status" value="1"/>
</dbReference>
<protein>
    <recommendedName>
        <fullName evidence="5">Ubiquinone biosynthesis O-methyltransferase, mitochondrial</fullName>
    </recommendedName>
    <alternativeName>
        <fullName evidence="5">3-demethylubiquinol 3-O-methyltransferase</fullName>
        <ecNumber evidence="5">2.1.1.64</ecNumber>
    </alternativeName>
    <alternativeName>
        <fullName evidence="5">3-demethylubiquinone 3-O-methyltransferase</fullName>
        <ecNumber evidence="5">2.1.1.-</ecNumber>
    </alternativeName>
    <alternativeName>
        <fullName evidence="5">Polyprenyldihydroxybenzoate methyltransferase</fullName>
        <ecNumber evidence="5">2.1.1.114</ecNumber>
    </alternativeName>
</protein>
<keyword evidence="3 5" id="KW-0831">Ubiquinone biosynthesis</keyword>
<keyword evidence="4 5" id="KW-0949">S-adenosyl-L-methionine</keyword>
<feature type="binding site" evidence="5">
    <location>
        <position position="197"/>
    </location>
    <ligand>
        <name>Mg(2+)</name>
        <dbReference type="ChEBI" id="CHEBI:18420"/>
    </ligand>
</feature>
<dbReference type="Gene3D" id="3.40.50.150">
    <property type="entry name" value="Vaccinia Virus protein VP39"/>
    <property type="match status" value="1"/>
</dbReference>
<evidence type="ECO:0000313" key="7">
    <source>
        <dbReference type="Proteomes" id="UP000708148"/>
    </source>
</evidence>
<comment type="catalytic activity">
    <reaction evidence="5">
        <text>a 3-demethylubiquinol + S-adenosyl-L-methionine = a ubiquinol + S-adenosyl-L-homocysteine + H(+)</text>
        <dbReference type="Rhea" id="RHEA:44380"/>
        <dbReference type="Rhea" id="RHEA-COMP:9566"/>
        <dbReference type="Rhea" id="RHEA-COMP:10914"/>
        <dbReference type="ChEBI" id="CHEBI:15378"/>
        <dbReference type="ChEBI" id="CHEBI:17976"/>
        <dbReference type="ChEBI" id="CHEBI:57856"/>
        <dbReference type="ChEBI" id="CHEBI:59789"/>
        <dbReference type="ChEBI" id="CHEBI:84422"/>
        <dbReference type="EC" id="2.1.1.64"/>
    </reaction>
</comment>
<evidence type="ECO:0000256" key="3">
    <source>
        <dbReference type="ARBA" id="ARBA00022688"/>
    </source>
</evidence>
<keyword evidence="5" id="KW-0479">Metal-binding</keyword>
<comment type="subunit">
    <text evidence="5">Component of a multi-subunit COQ enzyme complex.</text>
</comment>
<dbReference type="EC" id="2.1.1.114" evidence="5"/>
<comment type="similarity">
    <text evidence="5">Belongs to the class I-like SAM-binding methyltransferase superfamily. UbiG/COQ3 family.</text>
</comment>
<dbReference type="GO" id="GO:0031314">
    <property type="term" value="C:extrinsic component of mitochondrial inner membrane"/>
    <property type="evidence" value="ECO:0007669"/>
    <property type="project" value="UniProtKB-UniRule"/>
</dbReference>
<keyword evidence="5" id="KW-0999">Mitochondrion inner membrane</keyword>
<comment type="catalytic activity">
    <reaction evidence="5">
        <text>a 3-demethylubiquinone + S-adenosyl-L-methionine = a ubiquinone + S-adenosyl-L-homocysteine</text>
        <dbReference type="Rhea" id="RHEA:81215"/>
        <dbReference type="Rhea" id="RHEA-COMP:9565"/>
        <dbReference type="Rhea" id="RHEA-COMP:19654"/>
        <dbReference type="ChEBI" id="CHEBI:16389"/>
        <dbReference type="ChEBI" id="CHEBI:57856"/>
        <dbReference type="ChEBI" id="CHEBI:59789"/>
        <dbReference type="ChEBI" id="CHEBI:231825"/>
    </reaction>
</comment>
<evidence type="ECO:0000313" key="6">
    <source>
        <dbReference type="EMBL" id="CAD7705138.1"/>
    </source>
</evidence>
<dbReference type="AlphaFoldDB" id="A0A8S1JFF8"/>
<comment type="pathway">
    <text evidence="5">Cofactor biosynthesis; ubiquinone biosynthesis.</text>
</comment>
<dbReference type="Proteomes" id="UP000708148">
    <property type="component" value="Unassembled WGS sequence"/>
</dbReference>
<keyword evidence="5" id="KW-0496">Mitochondrion</keyword>
<dbReference type="EMBL" id="CAJHUC010003033">
    <property type="protein sequence ID" value="CAD7705138.1"/>
    <property type="molecule type" value="Genomic_DNA"/>
</dbReference>
<organism evidence="6 7">
    <name type="scientific">Ostreobium quekettii</name>
    <dbReference type="NCBI Taxonomy" id="121088"/>
    <lineage>
        <taxon>Eukaryota</taxon>
        <taxon>Viridiplantae</taxon>
        <taxon>Chlorophyta</taxon>
        <taxon>core chlorophytes</taxon>
        <taxon>Ulvophyceae</taxon>
        <taxon>TCBD clade</taxon>
        <taxon>Bryopsidales</taxon>
        <taxon>Ostreobineae</taxon>
        <taxon>Ostreobiaceae</taxon>
        <taxon>Ostreobium</taxon>
    </lineage>
</organism>
<dbReference type="PANTHER" id="PTHR43464:SF19">
    <property type="entry name" value="UBIQUINONE BIOSYNTHESIS O-METHYLTRANSFERASE, MITOCHONDRIAL"/>
    <property type="match status" value="1"/>
</dbReference>
<comment type="cofactor">
    <cofactor evidence="5">
        <name>Mg(2+)</name>
        <dbReference type="ChEBI" id="CHEBI:18420"/>
    </cofactor>
</comment>
<dbReference type="GO" id="GO:0010420">
    <property type="term" value="F:polyprenyldihydroxybenzoate methyltransferase activity"/>
    <property type="evidence" value="ECO:0007669"/>
    <property type="project" value="UniProtKB-UniRule"/>
</dbReference>